<dbReference type="AlphaFoldDB" id="A0A4R8M4C1"/>
<organism evidence="1 2">
    <name type="scientific">Algibacter lectus</name>
    <dbReference type="NCBI Taxonomy" id="221126"/>
    <lineage>
        <taxon>Bacteria</taxon>
        <taxon>Pseudomonadati</taxon>
        <taxon>Bacteroidota</taxon>
        <taxon>Flavobacteriia</taxon>
        <taxon>Flavobacteriales</taxon>
        <taxon>Flavobacteriaceae</taxon>
        <taxon>Algibacter</taxon>
    </lineage>
</organism>
<proteinExistence type="predicted"/>
<evidence type="ECO:0000313" key="2">
    <source>
        <dbReference type="Proteomes" id="UP000294824"/>
    </source>
</evidence>
<evidence type="ECO:0008006" key="3">
    <source>
        <dbReference type="Google" id="ProtNLM"/>
    </source>
</evidence>
<dbReference type="RefSeq" id="WP_074939040.1">
    <property type="nucleotide sequence ID" value="NZ_FOLN01000009.1"/>
</dbReference>
<reference evidence="1 2" key="1">
    <citation type="submission" date="2019-03" db="EMBL/GenBank/DDBJ databases">
        <title>Genomic Encyclopedia of Type Strains, Phase III (KMG-III): the genomes of soil and plant-associated and newly described type strains.</title>
        <authorList>
            <person name="Whitman W."/>
        </authorList>
    </citation>
    <scope>NUCLEOTIDE SEQUENCE [LARGE SCALE GENOMIC DNA]</scope>
    <source>
        <strain evidence="1 2">CECT 8301</strain>
    </source>
</reference>
<protein>
    <recommendedName>
        <fullName evidence="3">Outer membrane protein beta-barrel domain-containing protein</fullName>
    </recommendedName>
</protein>
<name>A0A4R8M4C1_9FLAO</name>
<dbReference type="Proteomes" id="UP000294824">
    <property type="component" value="Unassembled WGS sequence"/>
</dbReference>
<keyword evidence="2" id="KW-1185">Reference proteome</keyword>
<comment type="caution">
    <text evidence="1">The sequence shown here is derived from an EMBL/GenBank/DDBJ whole genome shotgun (WGS) entry which is preliminary data.</text>
</comment>
<accession>A0A4R8M4C1</accession>
<dbReference type="EMBL" id="SORL01000013">
    <property type="protein sequence ID" value="TDY60113.1"/>
    <property type="molecule type" value="Genomic_DNA"/>
</dbReference>
<evidence type="ECO:0000313" key="1">
    <source>
        <dbReference type="EMBL" id="TDY60113.1"/>
    </source>
</evidence>
<gene>
    <name evidence="1" type="ORF">DFQ06_3729</name>
</gene>
<sequence>MERYIIIISLISCNFVSAQFFGNKAFYSSGELNFGNYIGVDLNLNYVYKEKYSFIIGYTGNIRKPKSQPSDYSSGIVGVFSFGLANPHDQMENYKIGVGKIYKLNESGTIRVNMSVGVAYTTIREPENWQTKSDTFFVENYTWNYKAQNTLSLILNPKIEFPFTRYYGLTISPMVQINKDRTYFGIGVGQMIGLLRP</sequence>